<dbReference type="RefSeq" id="WP_068391110.1">
    <property type="nucleotide sequence ID" value="NZ_LSZO01000171.1"/>
</dbReference>
<comment type="caution">
    <text evidence="2">The sequence shown here is derived from an EMBL/GenBank/DDBJ whole genome shotgun (WGS) entry which is preliminary data.</text>
</comment>
<dbReference type="EMBL" id="LSZO01000171">
    <property type="protein sequence ID" value="KXU37108.1"/>
    <property type="molecule type" value="Genomic_DNA"/>
</dbReference>
<keyword evidence="1" id="KW-0732">Signal</keyword>
<reference evidence="2 3" key="1">
    <citation type="submission" date="2016-02" db="EMBL/GenBank/DDBJ databases">
        <authorList>
            <person name="Wen L."/>
            <person name="He K."/>
            <person name="Yang H."/>
        </authorList>
    </citation>
    <scope>NUCLEOTIDE SEQUENCE [LARGE SCALE GENOMIC DNA]</scope>
    <source>
        <strain evidence="2 3">CV58</strain>
    </source>
</reference>
<feature type="chain" id="PRO_5007299402" description="DUF4440 domain-containing protein" evidence="1">
    <location>
        <begin position="24"/>
        <end position="152"/>
    </location>
</feature>
<keyword evidence="3" id="KW-1185">Reference proteome</keyword>
<sequence length="152" mass="17136">MMQIRTNRLLALLWLIISAAGQADEIKEDKSNPQAVIRAFYQAIASNQPDKAAALFSFSLLQLADESDIAAFREELKNSFAEEFNLLAHDYPKIELISIAQLKTLPDELLQYQATCHAYKIDDSISQAHGGVEWSLCNEKDGWKIMFLLSTE</sequence>
<dbReference type="AlphaFoldDB" id="A0A139SRC0"/>
<proteinExistence type="predicted"/>
<name>A0A139SRC0_9GAMM</name>
<evidence type="ECO:0008006" key="4">
    <source>
        <dbReference type="Google" id="ProtNLM"/>
    </source>
</evidence>
<gene>
    <name evidence="2" type="ORF">AXE65_03965</name>
</gene>
<dbReference type="Proteomes" id="UP000072660">
    <property type="component" value="Unassembled WGS sequence"/>
</dbReference>
<evidence type="ECO:0000256" key="1">
    <source>
        <dbReference type="SAM" id="SignalP"/>
    </source>
</evidence>
<feature type="signal peptide" evidence="1">
    <location>
        <begin position="1"/>
        <end position="23"/>
    </location>
</feature>
<accession>A0A139SRC0</accession>
<evidence type="ECO:0000313" key="2">
    <source>
        <dbReference type="EMBL" id="KXU37108.1"/>
    </source>
</evidence>
<protein>
    <recommendedName>
        <fullName evidence="4">DUF4440 domain-containing protein</fullName>
    </recommendedName>
</protein>
<organism evidence="2 3">
    <name type="scientific">Ventosimonas gracilis</name>
    <dbReference type="NCBI Taxonomy" id="1680762"/>
    <lineage>
        <taxon>Bacteria</taxon>
        <taxon>Pseudomonadati</taxon>
        <taxon>Pseudomonadota</taxon>
        <taxon>Gammaproteobacteria</taxon>
        <taxon>Pseudomonadales</taxon>
        <taxon>Ventosimonadaceae</taxon>
        <taxon>Ventosimonas</taxon>
    </lineage>
</organism>
<evidence type="ECO:0000313" key="3">
    <source>
        <dbReference type="Proteomes" id="UP000072660"/>
    </source>
</evidence>